<protein>
    <submittedName>
        <fullName evidence="1">Membrane protein</fullName>
    </submittedName>
</protein>
<sequence>MTHRDLAARRRLLASGGALLLLGAAPLRSAWAGFNFFTSEYTASREELQAQVAKKFPLRQSAGGLFDVTLRDPRLDLDASANRAMLSTAVTIASPFLNPAQVGGQLAVSSLLRYDPETLSLRLDQPRAERVVLDGVGGQDAVRLQRAGAAVAQELLQGQALHTFRKEDLTVGRKTYEIGDITVLADGIKVQLK</sequence>
<evidence type="ECO:0000313" key="1">
    <source>
        <dbReference type="EMBL" id="KTT18000.1"/>
    </source>
</evidence>
<dbReference type="PROSITE" id="PS51318">
    <property type="entry name" value="TAT"/>
    <property type="match status" value="1"/>
</dbReference>
<accession>A0A147GQG8</accession>
<dbReference type="EMBL" id="LDSL01000108">
    <property type="protein sequence ID" value="KTT18000.1"/>
    <property type="molecule type" value="Genomic_DNA"/>
</dbReference>
<keyword evidence="2" id="KW-1185">Reference proteome</keyword>
<organism evidence="1 2">
    <name type="scientific">Pseudacidovorax intermedius</name>
    <dbReference type="NCBI Taxonomy" id="433924"/>
    <lineage>
        <taxon>Bacteria</taxon>
        <taxon>Pseudomonadati</taxon>
        <taxon>Pseudomonadota</taxon>
        <taxon>Betaproteobacteria</taxon>
        <taxon>Burkholderiales</taxon>
        <taxon>Comamonadaceae</taxon>
        <taxon>Pseudacidovorax</taxon>
    </lineage>
</organism>
<dbReference type="AlphaFoldDB" id="A0A147GQG8"/>
<dbReference type="Gene3D" id="3.15.10.40">
    <property type="entry name" value="Uncharacterised protein PF07273, DUF1439"/>
    <property type="match status" value="1"/>
</dbReference>
<name>A0A147GQG8_9BURK</name>
<dbReference type="RefSeq" id="WP_058643100.1">
    <property type="nucleotide sequence ID" value="NZ_LDSL01000108.1"/>
</dbReference>
<comment type="caution">
    <text evidence="1">The sequence shown here is derived from an EMBL/GenBank/DDBJ whole genome shotgun (WGS) entry which is preliminary data.</text>
</comment>
<dbReference type="PATRIC" id="fig|433924.3.peg.249"/>
<reference evidence="1 2" key="1">
    <citation type="journal article" date="2016" name="Front. Microbiol.">
        <title>Genomic Resource of Rice Seed Associated Bacteria.</title>
        <authorList>
            <person name="Midha S."/>
            <person name="Bansal K."/>
            <person name="Sharma S."/>
            <person name="Kumar N."/>
            <person name="Patil P.P."/>
            <person name="Chaudhry V."/>
            <person name="Patil P.B."/>
        </authorList>
    </citation>
    <scope>NUCLEOTIDE SEQUENCE [LARGE SCALE GENOMIC DNA]</scope>
    <source>
        <strain evidence="1 2">NS331</strain>
    </source>
</reference>
<dbReference type="Proteomes" id="UP000072741">
    <property type="component" value="Unassembled WGS sequence"/>
</dbReference>
<proteinExistence type="predicted"/>
<dbReference type="OrthoDB" id="8535650at2"/>
<dbReference type="InterPro" id="IPR006311">
    <property type="entry name" value="TAT_signal"/>
</dbReference>
<evidence type="ECO:0000313" key="2">
    <source>
        <dbReference type="Proteomes" id="UP000072741"/>
    </source>
</evidence>
<gene>
    <name evidence="1" type="ORF">NS331_16800</name>
</gene>